<keyword evidence="3" id="KW-1185">Reference proteome</keyword>
<protein>
    <submittedName>
        <fullName evidence="2">Uncharacterized protein</fullName>
    </submittedName>
</protein>
<evidence type="ECO:0000313" key="2">
    <source>
        <dbReference type="EMBL" id="KAK4874423.1"/>
    </source>
</evidence>
<evidence type="ECO:0000256" key="1">
    <source>
        <dbReference type="SAM" id="SignalP"/>
    </source>
</evidence>
<keyword evidence="1" id="KW-0732">Signal</keyword>
<name>A0AAN7SLR3_9COLE</name>
<organism evidence="2 3">
    <name type="scientific">Aquatica leii</name>
    <dbReference type="NCBI Taxonomy" id="1421715"/>
    <lineage>
        <taxon>Eukaryota</taxon>
        <taxon>Metazoa</taxon>
        <taxon>Ecdysozoa</taxon>
        <taxon>Arthropoda</taxon>
        <taxon>Hexapoda</taxon>
        <taxon>Insecta</taxon>
        <taxon>Pterygota</taxon>
        <taxon>Neoptera</taxon>
        <taxon>Endopterygota</taxon>
        <taxon>Coleoptera</taxon>
        <taxon>Polyphaga</taxon>
        <taxon>Elateriformia</taxon>
        <taxon>Elateroidea</taxon>
        <taxon>Lampyridae</taxon>
        <taxon>Luciolinae</taxon>
        <taxon>Aquatica</taxon>
    </lineage>
</organism>
<sequence>MKFLIVVVACLAVANAYTYGHHGALVGASGVVSAYGASGPSGVVTPHGAIGPHGDHSAIGHIGHVGHVYAHGYDDGQYHGEGLLESQDWAGHHGVVAHSAVVAPALAHSIVGHHGLGHAAVVAAPALAHGYHDCCCRLLSCC</sequence>
<reference evidence="3" key="1">
    <citation type="submission" date="2023-01" db="EMBL/GenBank/DDBJ databases">
        <title>Key to firefly adult light organ development and bioluminescence: homeobox transcription factors regulate luciferase expression and transportation to peroxisome.</title>
        <authorList>
            <person name="Fu X."/>
        </authorList>
    </citation>
    <scope>NUCLEOTIDE SEQUENCE [LARGE SCALE GENOMIC DNA]</scope>
</reference>
<dbReference type="AlphaFoldDB" id="A0AAN7SLR3"/>
<proteinExistence type="predicted"/>
<evidence type="ECO:0000313" key="3">
    <source>
        <dbReference type="Proteomes" id="UP001353858"/>
    </source>
</evidence>
<accession>A0AAN7SLR3</accession>
<dbReference type="EMBL" id="JARPUR010000006">
    <property type="protein sequence ID" value="KAK4874423.1"/>
    <property type="molecule type" value="Genomic_DNA"/>
</dbReference>
<feature type="signal peptide" evidence="1">
    <location>
        <begin position="1"/>
        <end position="16"/>
    </location>
</feature>
<gene>
    <name evidence="2" type="ORF">RN001_013783</name>
</gene>
<comment type="caution">
    <text evidence="2">The sequence shown here is derived from an EMBL/GenBank/DDBJ whole genome shotgun (WGS) entry which is preliminary data.</text>
</comment>
<dbReference type="Proteomes" id="UP001353858">
    <property type="component" value="Unassembled WGS sequence"/>
</dbReference>
<feature type="chain" id="PRO_5043054306" evidence="1">
    <location>
        <begin position="17"/>
        <end position="142"/>
    </location>
</feature>